<evidence type="ECO:0000259" key="2">
    <source>
        <dbReference type="Pfam" id="PF01593"/>
    </source>
</evidence>
<dbReference type="Proteomes" id="UP000183994">
    <property type="component" value="Unassembled WGS sequence"/>
</dbReference>
<gene>
    <name evidence="3" type="ORF">SAMN02745216_04932</name>
</gene>
<dbReference type="GO" id="GO:0016491">
    <property type="term" value="F:oxidoreductase activity"/>
    <property type="evidence" value="ECO:0007669"/>
    <property type="project" value="InterPro"/>
</dbReference>
<evidence type="ECO:0000313" key="3">
    <source>
        <dbReference type="EMBL" id="SHL27321.1"/>
    </source>
</evidence>
<dbReference type="SUPFAM" id="SSF51905">
    <property type="entry name" value="FAD/NAD(P)-binding domain"/>
    <property type="match status" value="1"/>
</dbReference>
<dbReference type="PRINTS" id="PR00891">
    <property type="entry name" value="RABGDIREP"/>
</dbReference>
<accession>A0A1M6ZA51</accession>
<dbReference type="Pfam" id="PF01593">
    <property type="entry name" value="Amino_oxidase"/>
    <property type="match status" value="1"/>
</dbReference>
<dbReference type="EMBL" id="FQZU01000056">
    <property type="protein sequence ID" value="SHL27321.1"/>
    <property type="molecule type" value="Genomic_DNA"/>
</dbReference>
<comment type="similarity">
    <text evidence="1">Belongs to the carotenoid/retinoid oxidoreductase family.</text>
</comment>
<dbReference type="RefSeq" id="WP_073478911.1">
    <property type="nucleotide sequence ID" value="NZ_FQZU01000056.1"/>
</dbReference>
<dbReference type="InterPro" id="IPR036188">
    <property type="entry name" value="FAD/NAD-bd_sf"/>
</dbReference>
<dbReference type="InterPro" id="IPR018203">
    <property type="entry name" value="GDP_dissociation_inhibitor"/>
</dbReference>
<name>A0A1M6ZA51_9BACT</name>
<evidence type="ECO:0000313" key="4">
    <source>
        <dbReference type="Proteomes" id="UP000183994"/>
    </source>
</evidence>
<dbReference type="AlphaFoldDB" id="A0A1M6ZA51"/>
<dbReference type="STRING" id="1121393.SAMN02745216_04932"/>
<dbReference type="Gene3D" id="3.50.50.60">
    <property type="entry name" value="FAD/NAD(P)-binding domain"/>
    <property type="match status" value="1"/>
</dbReference>
<dbReference type="InterPro" id="IPR002937">
    <property type="entry name" value="Amino_oxidase"/>
</dbReference>
<sequence length="489" mass="53627">MKNKYDVIVIGSGCGGAAAAALLSSLGNKTLLVEKSRRIGGRTATYEKKGFKLDHGHVLMRSQKGPHGEVLRLAKCKDLIPPFSVCRNWAVKSIIADKPLEIRQNVYSYVLSSKGRQQLGAFGFTPLELASMVRWNIARRRMPEKKIRRYDHVDMHSYMKNYIDNKYISAFYGGLAVVLFGALDKETSAGESIRMSQAGFKDFLNMGYPVTGEGISAIPKSFVKAAERYGADVELGCPVKSVVVENGKAKGVRINGETIWADSVVSNVGVRETVDKLVGPEHFDNVYVQRIRNLKYSYGGVSLKFALDKWVTPWVWGGVMPDKIENINQDLLDGKVPDTLPMMYISPSKLDPALAPPGKQVLSVISGAPISKNGNGDIDWDLVAAKLKKQVEDFFPGIAESTVFCDVSTPRDISKSTGRAYGDAIGVSQTIDQVGMLRPSKVSPIQGLYYVGADVGRGAVASELASESAISLYRRFKKKQNLLNRFISK</sequence>
<keyword evidence="4" id="KW-1185">Reference proteome</keyword>
<dbReference type="GO" id="GO:0005092">
    <property type="term" value="F:GDP-dissociation inhibitor activity"/>
    <property type="evidence" value="ECO:0007669"/>
    <property type="project" value="InterPro"/>
</dbReference>
<dbReference type="PANTHER" id="PTHR43734:SF1">
    <property type="entry name" value="PHYTOENE DESATURASE"/>
    <property type="match status" value="1"/>
</dbReference>
<feature type="domain" description="Amine oxidase" evidence="2">
    <location>
        <begin position="18"/>
        <end position="456"/>
    </location>
</feature>
<dbReference type="Gene3D" id="3.90.660.50">
    <property type="match status" value="1"/>
</dbReference>
<dbReference type="GO" id="GO:0007264">
    <property type="term" value="P:small GTPase-mediated signal transduction"/>
    <property type="evidence" value="ECO:0007669"/>
    <property type="project" value="InterPro"/>
</dbReference>
<reference evidence="4" key="1">
    <citation type="submission" date="2016-11" db="EMBL/GenBank/DDBJ databases">
        <authorList>
            <person name="Varghese N."/>
            <person name="Submissions S."/>
        </authorList>
    </citation>
    <scope>NUCLEOTIDE SEQUENCE [LARGE SCALE GENOMIC DNA]</scope>
    <source>
        <strain evidence="4">DSM 16219</strain>
    </source>
</reference>
<proteinExistence type="inferred from homology"/>
<organism evidence="3 4">
    <name type="scientific">Desulfatibacillum alkenivorans DSM 16219</name>
    <dbReference type="NCBI Taxonomy" id="1121393"/>
    <lineage>
        <taxon>Bacteria</taxon>
        <taxon>Pseudomonadati</taxon>
        <taxon>Thermodesulfobacteriota</taxon>
        <taxon>Desulfobacteria</taxon>
        <taxon>Desulfobacterales</taxon>
        <taxon>Desulfatibacillaceae</taxon>
        <taxon>Desulfatibacillum</taxon>
    </lineage>
</organism>
<evidence type="ECO:0000256" key="1">
    <source>
        <dbReference type="ARBA" id="ARBA00006046"/>
    </source>
</evidence>
<dbReference type="OrthoDB" id="9794630at2"/>
<protein>
    <submittedName>
        <fullName evidence="3">Flavin containing amine oxidoreductase</fullName>
    </submittedName>
</protein>
<dbReference type="PANTHER" id="PTHR43734">
    <property type="entry name" value="PHYTOENE DESATURASE"/>
    <property type="match status" value="1"/>
</dbReference>